<evidence type="ECO:0000313" key="2">
    <source>
        <dbReference type="Proteomes" id="UP000054018"/>
    </source>
</evidence>
<dbReference type="OrthoDB" id="2708596at2759"/>
<sequence>RGMRRLGVYLEAGRANWYNSLVSISSQVSSTATYGFVSIVPAVVARRPPLLPHCAAPHTVHVVSPSDLRRASRFLGIS</sequence>
<accession>A0A0C9XJ22</accession>
<feature type="non-terminal residue" evidence="1">
    <location>
        <position position="1"/>
    </location>
</feature>
<protein>
    <submittedName>
        <fullName evidence="1">Uncharacterized protein</fullName>
    </submittedName>
</protein>
<reference evidence="1 2" key="1">
    <citation type="submission" date="2014-04" db="EMBL/GenBank/DDBJ databases">
        <authorList>
            <consortium name="DOE Joint Genome Institute"/>
            <person name="Kuo A."/>
            <person name="Kohler A."/>
            <person name="Costa M.D."/>
            <person name="Nagy L.G."/>
            <person name="Floudas D."/>
            <person name="Copeland A."/>
            <person name="Barry K.W."/>
            <person name="Cichocki N."/>
            <person name="Veneault-Fourrey C."/>
            <person name="LaButti K."/>
            <person name="Lindquist E.A."/>
            <person name="Lipzen A."/>
            <person name="Lundell T."/>
            <person name="Morin E."/>
            <person name="Murat C."/>
            <person name="Sun H."/>
            <person name="Tunlid A."/>
            <person name="Henrissat B."/>
            <person name="Grigoriev I.V."/>
            <person name="Hibbett D.S."/>
            <person name="Martin F."/>
            <person name="Nordberg H.P."/>
            <person name="Cantor M.N."/>
            <person name="Hua S.X."/>
        </authorList>
    </citation>
    <scope>NUCLEOTIDE SEQUENCE [LARGE SCALE GENOMIC DNA]</scope>
    <source>
        <strain evidence="1 2">441</strain>
    </source>
</reference>
<proteinExistence type="predicted"/>
<organism evidence="1 2">
    <name type="scientific">Pisolithus microcarpus 441</name>
    <dbReference type="NCBI Taxonomy" id="765257"/>
    <lineage>
        <taxon>Eukaryota</taxon>
        <taxon>Fungi</taxon>
        <taxon>Dikarya</taxon>
        <taxon>Basidiomycota</taxon>
        <taxon>Agaricomycotina</taxon>
        <taxon>Agaricomycetes</taxon>
        <taxon>Agaricomycetidae</taxon>
        <taxon>Boletales</taxon>
        <taxon>Sclerodermatineae</taxon>
        <taxon>Pisolithaceae</taxon>
        <taxon>Pisolithus</taxon>
    </lineage>
</organism>
<dbReference type="EMBL" id="KN834092">
    <property type="protein sequence ID" value="KIK12330.1"/>
    <property type="molecule type" value="Genomic_DNA"/>
</dbReference>
<keyword evidence="2" id="KW-1185">Reference proteome</keyword>
<dbReference type="AlphaFoldDB" id="A0A0C9XJ22"/>
<name>A0A0C9XJ22_9AGAM</name>
<evidence type="ECO:0000313" key="1">
    <source>
        <dbReference type="EMBL" id="KIK12330.1"/>
    </source>
</evidence>
<dbReference type="HOGENOM" id="CLU_2628641_0_0_1"/>
<dbReference type="Proteomes" id="UP000054018">
    <property type="component" value="Unassembled WGS sequence"/>
</dbReference>
<reference evidence="2" key="2">
    <citation type="submission" date="2015-01" db="EMBL/GenBank/DDBJ databases">
        <title>Evolutionary Origins and Diversification of the Mycorrhizal Mutualists.</title>
        <authorList>
            <consortium name="DOE Joint Genome Institute"/>
            <consortium name="Mycorrhizal Genomics Consortium"/>
            <person name="Kohler A."/>
            <person name="Kuo A."/>
            <person name="Nagy L.G."/>
            <person name="Floudas D."/>
            <person name="Copeland A."/>
            <person name="Barry K.W."/>
            <person name="Cichocki N."/>
            <person name="Veneault-Fourrey C."/>
            <person name="LaButti K."/>
            <person name="Lindquist E.A."/>
            <person name="Lipzen A."/>
            <person name="Lundell T."/>
            <person name="Morin E."/>
            <person name="Murat C."/>
            <person name="Riley R."/>
            <person name="Ohm R."/>
            <person name="Sun H."/>
            <person name="Tunlid A."/>
            <person name="Henrissat B."/>
            <person name="Grigoriev I.V."/>
            <person name="Hibbett D.S."/>
            <person name="Martin F."/>
        </authorList>
    </citation>
    <scope>NUCLEOTIDE SEQUENCE [LARGE SCALE GENOMIC DNA]</scope>
    <source>
        <strain evidence="2">441</strain>
    </source>
</reference>
<gene>
    <name evidence="1" type="ORF">PISMIDRAFT_689577</name>
</gene>